<proteinExistence type="predicted"/>
<dbReference type="Proteomes" id="UP000273786">
    <property type="component" value="Unassembled WGS sequence"/>
</dbReference>
<feature type="signal peptide" evidence="1">
    <location>
        <begin position="1"/>
        <end position="25"/>
    </location>
</feature>
<keyword evidence="1" id="KW-0732">Signal</keyword>
<evidence type="ECO:0000313" key="2">
    <source>
        <dbReference type="EMBL" id="RRI02290.1"/>
    </source>
</evidence>
<sequence>MSPWHFFVAAITAVLVSGFAPTAKAESWAQVEFRDPTNAEVVLAATVTNDQGYSIAIFRNKDSKVRWVLSLPQISLDRIKSVGRVAAYRIDDNAAVDVEVSAGKEGIVPGLEEPEIINGRSIREILWHGEGPSPTRGVLRNMLDGNALAIRFFFDGGSADTTFDLTGAGNAIGPALKIETSADPNLIAHDRDRDEAVMISMKVCQSSSDLSTCLGVMTNCMGANANQLTGDQMRRCMAVHGYPLEPIASPTKADTPTPTKADTLTVNCTAIGDLARNVMEKRQSGTDMSVMMAVVEKLADDNPVKAIGRSIVIMAYDMPLFNLDENKQQTISEFANQIQVKCYQAK</sequence>
<organism evidence="2 3">
    <name type="scientific">Mesorhizobium tamadayense</name>
    <dbReference type="NCBI Taxonomy" id="425306"/>
    <lineage>
        <taxon>Bacteria</taxon>
        <taxon>Pseudomonadati</taxon>
        <taxon>Pseudomonadota</taxon>
        <taxon>Alphaproteobacteria</taxon>
        <taxon>Hyphomicrobiales</taxon>
        <taxon>Phyllobacteriaceae</taxon>
        <taxon>Mesorhizobium</taxon>
    </lineage>
</organism>
<accession>A0A3P3FUK2</accession>
<comment type="caution">
    <text evidence="2">The sequence shown here is derived from an EMBL/GenBank/DDBJ whole genome shotgun (WGS) entry which is preliminary data.</text>
</comment>
<reference evidence="2 3" key="1">
    <citation type="submission" date="2018-11" db="EMBL/GenBank/DDBJ databases">
        <title>the genome of Mesorhizobium tamadayense DSM 28320.</title>
        <authorList>
            <person name="Gao J."/>
        </authorList>
    </citation>
    <scope>NUCLEOTIDE SEQUENCE [LARGE SCALE GENOMIC DNA]</scope>
    <source>
        <strain evidence="2 3">DSM 28320</strain>
    </source>
</reference>
<evidence type="ECO:0000256" key="1">
    <source>
        <dbReference type="SAM" id="SignalP"/>
    </source>
</evidence>
<name>A0A3P3FUK2_9HYPH</name>
<dbReference type="AlphaFoldDB" id="A0A3P3FUK2"/>
<keyword evidence="3" id="KW-1185">Reference proteome</keyword>
<feature type="chain" id="PRO_5018243925" evidence="1">
    <location>
        <begin position="26"/>
        <end position="346"/>
    </location>
</feature>
<evidence type="ECO:0000313" key="3">
    <source>
        <dbReference type="Proteomes" id="UP000273786"/>
    </source>
</evidence>
<dbReference type="EMBL" id="RQXT01000012">
    <property type="protein sequence ID" value="RRI02290.1"/>
    <property type="molecule type" value="Genomic_DNA"/>
</dbReference>
<gene>
    <name evidence="2" type="ORF">EH240_12540</name>
</gene>
<protein>
    <submittedName>
        <fullName evidence="2">Uncharacterized protein</fullName>
    </submittedName>
</protein>